<keyword evidence="1" id="KW-0732">Signal</keyword>
<dbReference type="InterPro" id="IPR050767">
    <property type="entry name" value="Sel1_AlgK"/>
</dbReference>
<dbReference type="InterPro" id="IPR006597">
    <property type="entry name" value="Sel1-like"/>
</dbReference>
<dbReference type="AlphaFoldDB" id="A0A2V4N0V4"/>
<dbReference type="Gene3D" id="1.25.40.10">
    <property type="entry name" value="Tetratricopeptide repeat domain"/>
    <property type="match status" value="1"/>
</dbReference>
<sequence length="181" mass="19644">MLIRLTLAAALLATPALCQSEDDGGGGSVNPEEMTLNRVMKNVRRGQTDMVTCATGYLMVKKGDHTAARELFQRCAEAGYTGAMTWLSQMDDNGLGGEENPDAATEWSRRAAEAGDPVGKFNYGLSLMRGRGVSQDIEAGRAMVDDAAAQGLAIAKRMQRADYDLDEVTPDADNWKYRPMF</sequence>
<protein>
    <recommendedName>
        <fullName evidence="4">Sel1 repeat-containing protein</fullName>
    </recommendedName>
</protein>
<gene>
    <name evidence="2" type="ORF">DI396_08875</name>
</gene>
<dbReference type="InterPro" id="IPR011990">
    <property type="entry name" value="TPR-like_helical_dom_sf"/>
</dbReference>
<feature type="chain" id="PRO_5015842179" description="Sel1 repeat-containing protein" evidence="1">
    <location>
        <begin position="21"/>
        <end position="181"/>
    </location>
</feature>
<keyword evidence="3" id="KW-1185">Reference proteome</keyword>
<dbReference type="SMART" id="SM00671">
    <property type="entry name" value="SEL1"/>
    <property type="match status" value="2"/>
</dbReference>
<evidence type="ECO:0000256" key="1">
    <source>
        <dbReference type="SAM" id="SignalP"/>
    </source>
</evidence>
<dbReference type="Proteomes" id="UP000248012">
    <property type="component" value="Unassembled WGS sequence"/>
</dbReference>
<organism evidence="2 3">
    <name type="scientific">Litorivita pollutaquae</name>
    <dbReference type="NCBI Taxonomy" id="2200892"/>
    <lineage>
        <taxon>Bacteria</taxon>
        <taxon>Pseudomonadati</taxon>
        <taxon>Pseudomonadota</taxon>
        <taxon>Alphaproteobacteria</taxon>
        <taxon>Rhodobacterales</taxon>
        <taxon>Paracoccaceae</taxon>
        <taxon>Litorivita</taxon>
    </lineage>
</organism>
<dbReference type="SUPFAM" id="SSF81901">
    <property type="entry name" value="HCP-like"/>
    <property type="match status" value="1"/>
</dbReference>
<dbReference type="PANTHER" id="PTHR11102:SF160">
    <property type="entry name" value="ERAD-ASSOCIATED E3 UBIQUITIN-PROTEIN LIGASE COMPONENT HRD3"/>
    <property type="match status" value="1"/>
</dbReference>
<dbReference type="EMBL" id="QFVT01000005">
    <property type="protein sequence ID" value="PYC47552.1"/>
    <property type="molecule type" value="Genomic_DNA"/>
</dbReference>
<evidence type="ECO:0000313" key="3">
    <source>
        <dbReference type="Proteomes" id="UP000248012"/>
    </source>
</evidence>
<evidence type="ECO:0008006" key="4">
    <source>
        <dbReference type="Google" id="ProtNLM"/>
    </source>
</evidence>
<dbReference type="RefSeq" id="WP_110795861.1">
    <property type="nucleotide sequence ID" value="NZ_KZ826484.1"/>
</dbReference>
<reference evidence="2 3" key="1">
    <citation type="submission" date="2018-05" db="EMBL/GenBank/DDBJ databases">
        <title>Oceanovita maritima gen. nov., sp. nov., a marine bacterium in the family Rhodobacteraceae isolated from surface seawater of Lundu port Xiamen, China.</title>
        <authorList>
            <person name="Hetharua B.H."/>
            <person name="Min D."/>
            <person name="Liao H."/>
            <person name="Tian Y."/>
        </authorList>
    </citation>
    <scope>NUCLEOTIDE SEQUENCE [LARGE SCALE GENOMIC DNA]</scope>
    <source>
        <strain evidence="2 3">FSX-11</strain>
    </source>
</reference>
<feature type="signal peptide" evidence="1">
    <location>
        <begin position="1"/>
        <end position="20"/>
    </location>
</feature>
<dbReference type="Pfam" id="PF08238">
    <property type="entry name" value="Sel1"/>
    <property type="match status" value="3"/>
</dbReference>
<proteinExistence type="predicted"/>
<dbReference type="PANTHER" id="PTHR11102">
    <property type="entry name" value="SEL-1-LIKE PROTEIN"/>
    <property type="match status" value="1"/>
</dbReference>
<dbReference type="OrthoDB" id="7848989at2"/>
<accession>A0A2V4N0V4</accession>
<name>A0A2V4N0V4_9RHOB</name>
<evidence type="ECO:0000313" key="2">
    <source>
        <dbReference type="EMBL" id="PYC47552.1"/>
    </source>
</evidence>
<comment type="caution">
    <text evidence="2">The sequence shown here is derived from an EMBL/GenBank/DDBJ whole genome shotgun (WGS) entry which is preliminary data.</text>
</comment>